<dbReference type="EMBL" id="JYHA01000070">
    <property type="protein sequence ID" value="KKB96484.1"/>
    <property type="molecule type" value="Genomic_DNA"/>
</dbReference>
<comment type="caution">
    <text evidence="3">The sequence shown here is derived from an EMBL/GenBank/DDBJ whole genome shotgun (WGS) entry which is preliminary data.</text>
</comment>
<dbReference type="InterPro" id="IPR011004">
    <property type="entry name" value="Trimer_LpxA-like_sf"/>
</dbReference>
<dbReference type="PANTHER" id="PTHR43300:SF4">
    <property type="entry name" value="ACYL-[ACYL-CARRIER-PROTEIN]--UDP-N-ACETYLGLUCOSAMINE O-ACYLTRANSFERASE"/>
    <property type="match status" value="1"/>
</dbReference>
<evidence type="ECO:0000313" key="4">
    <source>
        <dbReference type="Proteomes" id="UP000033358"/>
    </source>
</evidence>
<dbReference type="GO" id="GO:0016746">
    <property type="term" value="F:acyltransferase activity"/>
    <property type="evidence" value="ECO:0007669"/>
    <property type="project" value="UniProtKB-KW"/>
</dbReference>
<proteinExistence type="inferred from homology"/>
<dbReference type="Proteomes" id="UP000033358">
    <property type="component" value="Unassembled WGS sequence"/>
</dbReference>
<dbReference type="EMBL" id="JYHA01000040">
    <property type="protein sequence ID" value="KKB96625.1"/>
    <property type="molecule type" value="Genomic_DNA"/>
</dbReference>
<dbReference type="Gene3D" id="2.160.10.10">
    <property type="entry name" value="Hexapeptide repeat proteins"/>
    <property type="match status" value="1"/>
</dbReference>
<gene>
    <name evidence="3" type="primary">pglD_1</name>
    <name evidence="2" type="synonym">pglD_2</name>
    <name evidence="3" type="ORF">SZ25_00281</name>
    <name evidence="2" type="ORF">SZ25_00426</name>
</gene>
<dbReference type="AlphaFoldDB" id="A0A0F5MPB3"/>
<dbReference type="CDD" id="cd03360">
    <property type="entry name" value="LbH_AT_putative"/>
    <property type="match status" value="1"/>
</dbReference>
<name>A0A0F5MPB3_9RICK</name>
<dbReference type="EC" id="2.3.1.203" evidence="3"/>
<dbReference type="SUPFAM" id="SSF51161">
    <property type="entry name" value="Trimeric LpxA-like enzymes"/>
    <property type="match status" value="1"/>
</dbReference>
<sequence length="227" mass="25889">MKKNRKLVIVGDSDLAQIAYEYFTYDSSYQVCAFAVEKEFKKRDKLFELPVVQFEEVEQYFDINTHEAFVAITYPNLNRLRTRLYLAAKAKGYKIARYISSKSFCWHNVILGENVFIFEDNTLQPFTKIGNNVILWSGNHIGHHSEIKDNCFISSHVVISGHCVIDENCFIGVNSTISNGITIAKDNFINLGAVVLKSTEENAFYEGNPAMKRSISSKKLFKVSDDN</sequence>
<dbReference type="InterPro" id="IPR001451">
    <property type="entry name" value="Hexapep"/>
</dbReference>
<dbReference type="NCBIfam" id="TIGR03570">
    <property type="entry name" value="NeuD_NnaD"/>
    <property type="match status" value="1"/>
</dbReference>
<evidence type="ECO:0000313" key="2">
    <source>
        <dbReference type="EMBL" id="KKB96484.1"/>
    </source>
</evidence>
<keyword evidence="3" id="KW-0012">Acyltransferase</keyword>
<organism evidence="3 4">
    <name type="scientific">Candidatus Arcanibacter lacustris</name>
    <dbReference type="NCBI Taxonomy" id="1607817"/>
    <lineage>
        <taxon>Bacteria</taxon>
        <taxon>Pseudomonadati</taxon>
        <taxon>Pseudomonadota</taxon>
        <taxon>Alphaproteobacteria</taxon>
        <taxon>Rickettsiales</taxon>
        <taxon>Candidatus Arcanibacter</taxon>
    </lineage>
</organism>
<dbReference type="PATRIC" id="fig|1607817.3.peg.282"/>
<protein>
    <submittedName>
        <fullName evidence="3">UDP-N-acetylbacillosamine N-acetyltransferase</fullName>
        <ecNumber evidence="3">2.3.1.203</ecNumber>
    </submittedName>
</protein>
<dbReference type="InterPro" id="IPR020019">
    <property type="entry name" value="AcTrfase_PglD-like"/>
</dbReference>
<comment type="similarity">
    <text evidence="1">Belongs to the transferase hexapeptide repeat family.</text>
</comment>
<reference evidence="3 4" key="1">
    <citation type="submission" date="2015-02" db="EMBL/GenBank/DDBJ databases">
        <title>Single cell genomics of a rare environmental alphaproteobacterium provides unique insights into Rickettsiaceae evolution.</title>
        <authorList>
            <person name="Martijn J."/>
            <person name="Schulz F."/>
            <person name="Zaremba-Niedzwiedzka K."/>
            <person name="Viklund J."/>
            <person name="Stepanauskas R."/>
            <person name="Andersson S.G.E."/>
            <person name="Horn M."/>
            <person name="Guy L."/>
            <person name="Ettema T.J.G."/>
        </authorList>
    </citation>
    <scope>NUCLEOTIDE SEQUENCE [LARGE SCALE GENOMIC DNA]</scope>
    <source>
        <strain evidence="3 4">SCGC AAA041-L04</strain>
    </source>
</reference>
<keyword evidence="3" id="KW-0808">Transferase</keyword>
<dbReference type="InterPro" id="IPR050179">
    <property type="entry name" value="Trans_hexapeptide_repeat"/>
</dbReference>
<dbReference type="PANTHER" id="PTHR43300">
    <property type="entry name" value="ACETYLTRANSFERASE"/>
    <property type="match status" value="1"/>
</dbReference>
<evidence type="ECO:0000256" key="1">
    <source>
        <dbReference type="ARBA" id="ARBA00007274"/>
    </source>
</evidence>
<keyword evidence="4" id="KW-1185">Reference proteome</keyword>
<evidence type="ECO:0000313" key="3">
    <source>
        <dbReference type="EMBL" id="KKB96625.1"/>
    </source>
</evidence>
<dbReference type="Pfam" id="PF00132">
    <property type="entry name" value="Hexapep"/>
    <property type="match status" value="1"/>
</dbReference>
<accession>A0A0F5MPB3</accession>